<dbReference type="InterPro" id="IPR043147">
    <property type="entry name" value="Penicillin_amidase_A-knob"/>
</dbReference>
<dbReference type="Pfam" id="PF01804">
    <property type="entry name" value="Penicil_amidase"/>
    <property type="match status" value="1"/>
</dbReference>
<gene>
    <name evidence="5" type="ORF">L4923_28275</name>
</gene>
<feature type="signal peptide" evidence="4">
    <location>
        <begin position="1"/>
        <end position="26"/>
    </location>
</feature>
<proteinExistence type="inferred from homology"/>
<sequence>MRSLRLAASATLPYALTVLLAGPALADMSTAVRSDAYSVKGLDQPAEILIDHWGIAHIYAKSNRDALFLQGYNAARDRLWQIDLWRKRGLGRLAESFGEDFAERDRAARLFLFRGDMDKEWAAYGPNAKSFAQAFVAGVNAYVSEVLAGSKPLPIEFSLSGSKPEIWGPEDVVRIRSHGLTRNVSSEVKRAQVTCKGDIDADRLRSKLEPEWKPEVPEGLDPCIIPADVLKDYDWATDSVDFSPPKKKAELYDPQPFLDKADGTVDNIGSNNWVVAPARTATGRPILANDPHRAHSAPSLRYIVHLNSPDMSVVGAGEPALPGISIGHNGTIAFGLTIFNVDQEDLYVYELNPDNPNQYKYKDGWEDMKTVEETIQVRDGEPRKVSLKFTRHGPVVKTDDENHRAFAVRSVWMEPGTSAYFGSSDYMTAKNWNEFLTAMNRFYAPSENQVYADTQGNIGWVAAAMTPARKNWDGLLPIPGDGRYEWGFLKRDDLPSVYNPAEGWFATANQMNLPEGYPAKERKVGFEWADPSRYQRIAQVLSANDKVTLADSMKLQNDDVNLLAERAVKLLKAVELPADASAEVKQAAEMLRNWNASNDIDSAPAAIYEMWISQHLPKALIARVVPEAARKAVGKGSGTATIDMLEAADESLGKDPEATRAAILSESLASAVTALKERLGNDMEKWRWGDLHRAIFNHSLSPVVSKAMQEQLTVGPWAMSGSSTTPHAASYNSDFTLMSGASFRMVLDVGGWDNSRVINTPGQSGDPFSPHYRDLAPLWLTGDYVPLFYSREAVEGAAATRISLTPAK</sequence>
<dbReference type="Gene3D" id="1.10.1400.10">
    <property type="match status" value="1"/>
</dbReference>
<evidence type="ECO:0000256" key="3">
    <source>
        <dbReference type="ARBA" id="ARBA00023145"/>
    </source>
</evidence>
<dbReference type="InterPro" id="IPR014395">
    <property type="entry name" value="Pen/GL7ACA/AHL_acylase"/>
</dbReference>
<feature type="chain" id="PRO_5046978313" evidence="4">
    <location>
        <begin position="27"/>
        <end position="808"/>
    </location>
</feature>
<dbReference type="InterPro" id="IPR002692">
    <property type="entry name" value="S45"/>
</dbReference>
<dbReference type="EMBL" id="JAKREW010000060">
    <property type="protein sequence ID" value="MCG7508939.1"/>
    <property type="molecule type" value="Genomic_DNA"/>
</dbReference>
<accession>A0ABS9QNA6</accession>
<evidence type="ECO:0000313" key="6">
    <source>
        <dbReference type="Proteomes" id="UP001201701"/>
    </source>
</evidence>
<dbReference type="PIRSF" id="PIRSF001227">
    <property type="entry name" value="Pen_acylase"/>
    <property type="match status" value="1"/>
</dbReference>
<dbReference type="Proteomes" id="UP001201701">
    <property type="component" value="Unassembled WGS sequence"/>
</dbReference>
<evidence type="ECO:0000256" key="4">
    <source>
        <dbReference type="SAM" id="SignalP"/>
    </source>
</evidence>
<organism evidence="5 6">
    <name type="scientific">Mesorhizobium retamae</name>
    <dbReference type="NCBI Taxonomy" id="2912854"/>
    <lineage>
        <taxon>Bacteria</taxon>
        <taxon>Pseudomonadati</taxon>
        <taxon>Pseudomonadota</taxon>
        <taxon>Alphaproteobacteria</taxon>
        <taxon>Hyphomicrobiales</taxon>
        <taxon>Phyllobacteriaceae</taxon>
        <taxon>Mesorhizobium</taxon>
    </lineage>
</organism>
<dbReference type="PANTHER" id="PTHR34218">
    <property type="entry name" value="PEPTIDASE S45 PENICILLIN AMIDASE"/>
    <property type="match status" value="1"/>
</dbReference>
<reference evidence="5 6" key="1">
    <citation type="submission" date="2022-02" db="EMBL/GenBank/DDBJ databases">
        <title>Draft genome sequence of Mezorhizobium retamae strain IRAMC:0171 isolated from Retama raetam nodules.</title>
        <authorList>
            <person name="Bengaied R."/>
            <person name="Sbissi I."/>
            <person name="Huber K."/>
            <person name="Ghodbane F."/>
            <person name="Nouioui I."/>
            <person name="Tarhouni M."/>
            <person name="Gtari M."/>
        </authorList>
    </citation>
    <scope>NUCLEOTIDE SEQUENCE [LARGE SCALE GENOMIC DNA]</scope>
    <source>
        <strain evidence="5 6">IRAMC:0171</strain>
    </source>
</reference>
<dbReference type="CDD" id="cd03747">
    <property type="entry name" value="Ntn_PGA_like"/>
    <property type="match status" value="1"/>
</dbReference>
<dbReference type="Gene3D" id="3.60.20.10">
    <property type="entry name" value="Glutamine Phosphoribosylpyrophosphate, subunit 1, domain 1"/>
    <property type="match status" value="1"/>
</dbReference>
<dbReference type="PANTHER" id="PTHR34218:SF4">
    <property type="entry name" value="ACYL-HOMOSERINE LACTONE ACYLASE QUIP"/>
    <property type="match status" value="1"/>
</dbReference>
<keyword evidence="3" id="KW-0865">Zymogen</keyword>
<evidence type="ECO:0000313" key="5">
    <source>
        <dbReference type="EMBL" id="MCG7508939.1"/>
    </source>
</evidence>
<dbReference type="SUPFAM" id="SSF56235">
    <property type="entry name" value="N-terminal nucleophile aminohydrolases (Ntn hydrolases)"/>
    <property type="match status" value="1"/>
</dbReference>
<protein>
    <submittedName>
        <fullName evidence="5">Penicillin acylase family protein</fullName>
    </submittedName>
</protein>
<dbReference type="InterPro" id="IPR043146">
    <property type="entry name" value="Penicillin_amidase_N_B-knob"/>
</dbReference>
<comment type="similarity">
    <text evidence="1">Belongs to the peptidase S45 family.</text>
</comment>
<name>A0ABS9QNA6_9HYPH</name>
<keyword evidence="6" id="KW-1185">Reference proteome</keyword>
<dbReference type="InterPro" id="IPR029055">
    <property type="entry name" value="Ntn_hydrolases_N"/>
</dbReference>
<evidence type="ECO:0000256" key="1">
    <source>
        <dbReference type="ARBA" id="ARBA00006586"/>
    </source>
</evidence>
<dbReference type="InterPro" id="IPR023343">
    <property type="entry name" value="Penicillin_amidase_dom1"/>
</dbReference>
<keyword evidence="4" id="KW-0732">Signal</keyword>
<comment type="caution">
    <text evidence="5">The sequence shown here is derived from an EMBL/GenBank/DDBJ whole genome shotgun (WGS) entry which is preliminary data.</text>
</comment>
<dbReference type="Gene3D" id="2.30.120.10">
    <property type="match status" value="1"/>
</dbReference>
<dbReference type="Gene3D" id="1.10.439.10">
    <property type="entry name" value="Penicillin Amidohydrolase, domain 1"/>
    <property type="match status" value="1"/>
</dbReference>
<keyword evidence="2" id="KW-0378">Hydrolase</keyword>
<evidence type="ECO:0000256" key="2">
    <source>
        <dbReference type="ARBA" id="ARBA00022801"/>
    </source>
</evidence>